<comment type="similarity">
    <text evidence="1">Belongs to the beta-class carbonic anhydrase family.</text>
</comment>
<feature type="binding site" evidence="6">
    <location>
        <position position="36"/>
    </location>
    <ligand>
        <name>Zn(2+)</name>
        <dbReference type="ChEBI" id="CHEBI:29105"/>
    </ligand>
</feature>
<name>A0A402AFV6_9CHLR</name>
<dbReference type="CDD" id="cd03379">
    <property type="entry name" value="beta_CA_cladeD"/>
    <property type="match status" value="1"/>
</dbReference>
<reference evidence="8" key="1">
    <citation type="submission" date="2018-12" db="EMBL/GenBank/DDBJ databases">
        <title>Tengunoibacter tsumagoiensis gen. nov., sp. nov., Dictyobacter kobayashii sp. nov., D. alpinus sp. nov., and D. joshuensis sp. nov. and description of Dictyobacteraceae fam. nov. within the order Ktedonobacterales isolated from Tengu-no-mugimeshi.</title>
        <authorList>
            <person name="Wang C.M."/>
            <person name="Zheng Y."/>
            <person name="Sakai Y."/>
            <person name="Toyoda A."/>
            <person name="Minakuchi Y."/>
            <person name="Abe K."/>
            <person name="Yokota A."/>
            <person name="Yabe S."/>
        </authorList>
    </citation>
    <scope>NUCLEOTIDE SEQUENCE [LARGE SCALE GENOMIC DNA]</scope>
    <source>
        <strain evidence="8">Uno11</strain>
    </source>
</reference>
<dbReference type="EMBL" id="BIFS01000001">
    <property type="protein sequence ID" value="GCE17965.1"/>
    <property type="molecule type" value="Genomic_DNA"/>
</dbReference>
<dbReference type="GO" id="GO:0008270">
    <property type="term" value="F:zinc ion binding"/>
    <property type="evidence" value="ECO:0007669"/>
    <property type="project" value="InterPro"/>
</dbReference>
<dbReference type="InterPro" id="IPR001765">
    <property type="entry name" value="Carbonic_anhydrase"/>
</dbReference>
<evidence type="ECO:0000256" key="5">
    <source>
        <dbReference type="ARBA" id="ARBA00048348"/>
    </source>
</evidence>
<feature type="binding site" evidence="6">
    <location>
        <position position="100"/>
    </location>
    <ligand>
        <name>Zn(2+)</name>
        <dbReference type="ChEBI" id="CHEBI:29105"/>
    </ligand>
</feature>
<keyword evidence="8" id="KW-1185">Reference proteome</keyword>
<evidence type="ECO:0000313" key="8">
    <source>
        <dbReference type="Proteomes" id="UP000287188"/>
    </source>
</evidence>
<feature type="binding site" evidence="6">
    <location>
        <position position="97"/>
    </location>
    <ligand>
        <name>Zn(2+)</name>
        <dbReference type="ChEBI" id="CHEBI:29105"/>
    </ligand>
</feature>
<dbReference type="SUPFAM" id="SSF53056">
    <property type="entry name" value="beta-carbonic anhydrase, cab"/>
    <property type="match status" value="1"/>
</dbReference>
<dbReference type="OrthoDB" id="9792260at2"/>
<dbReference type="GO" id="GO:0004089">
    <property type="term" value="F:carbonate dehydratase activity"/>
    <property type="evidence" value="ECO:0007669"/>
    <property type="project" value="UniProtKB-EC"/>
</dbReference>
<sequence>MLQDILAHNERFLQHTSLPHVGHAPRKHTAIVTCMDCRLVNMFEPALGLERGDVLELRTAGATISSPERVGADNDLIRSLAGGVYLLGVRQVIVVGHTECGLSKVDPTVLTSTMQALGVDPQQLIQQYNLKDINGLVDWIGAFKDVHLNVQEVVEVIRKSPFLPKIPVYGLVIDINTGKLTVVDDGSKATA</sequence>
<dbReference type="AlphaFoldDB" id="A0A402AFV6"/>
<dbReference type="InterPro" id="IPR036874">
    <property type="entry name" value="Carbonic_anhydrase_sf"/>
</dbReference>
<accession>A0A402AFV6</accession>
<evidence type="ECO:0000256" key="4">
    <source>
        <dbReference type="ARBA" id="ARBA00022833"/>
    </source>
</evidence>
<evidence type="ECO:0000313" key="7">
    <source>
        <dbReference type="EMBL" id="GCE17965.1"/>
    </source>
</evidence>
<feature type="binding site" evidence="6">
    <location>
        <position position="34"/>
    </location>
    <ligand>
        <name>Zn(2+)</name>
        <dbReference type="ChEBI" id="CHEBI:29105"/>
    </ligand>
</feature>
<organism evidence="7 8">
    <name type="scientific">Dictyobacter kobayashii</name>
    <dbReference type="NCBI Taxonomy" id="2014872"/>
    <lineage>
        <taxon>Bacteria</taxon>
        <taxon>Bacillati</taxon>
        <taxon>Chloroflexota</taxon>
        <taxon>Ktedonobacteria</taxon>
        <taxon>Ktedonobacterales</taxon>
        <taxon>Dictyobacteraceae</taxon>
        <taxon>Dictyobacter</taxon>
    </lineage>
</organism>
<keyword evidence="4 6" id="KW-0862">Zinc</keyword>
<proteinExistence type="inferred from homology"/>
<comment type="cofactor">
    <cofactor evidence="6">
        <name>Zn(2+)</name>
        <dbReference type="ChEBI" id="CHEBI:29105"/>
    </cofactor>
    <text evidence="6">Binds 1 zinc ion per subunit.</text>
</comment>
<evidence type="ECO:0000256" key="2">
    <source>
        <dbReference type="ARBA" id="ARBA00012925"/>
    </source>
</evidence>
<dbReference type="RefSeq" id="WP_126549570.1">
    <property type="nucleotide sequence ID" value="NZ_BIFS01000001.1"/>
</dbReference>
<dbReference type="Proteomes" id="UP000287188">
    <property type="component" value="Unassembled WGS sequence"/>
</dbReference>
<gene>
    <name evidence="7" type="ORF">KDK_17650</name>
</gene>
<dbReference type="SMART" id="SM00947">
    <property type="entry name" value="Pro_CA"/>
    <property type="match status" value="1"/>
</dbReference>
<dbReference type="Gene3D" id="3.40.1050.10">
    <property type="entry name" value="Carbonic anhydrase"/>
    <property type="match status" value="1"/>
</dbReference>
<comment type="catalytic activity">
    <reaction evidence="5">
        <text>hydrogencarbonate + H(+) = CO2 + H2O</text>
        <dbReference type="Rhea" id="RHEA:10748"/>
        <dbReference type="ChEBI" id="CHEBI:15377"/>
        <dbReference type="ChEBI" id="CHEBI:15378"/>
        <dbReference type="ChEBI" id="CHEBI:16526"/>
        <dbReference type="ChEBI" id="CHEBI:17544"/>
        <dbReference type="EC" id="4.2.1.1"/>
    </reaction>
</comment>
<dbReference type="PANTHER" id="PTHR43175:SF3">
    <property type="entry name" value="CARBON DISULFIDE HYDROLASE"/>
    <property type="match status" value="1"/>
</dbReference>
<comment type="caution">
    <text evidence="7">The sequence shown here is derived from an EMBL/GenBank/DDBJ whole genome shotgun (WGS) entry which is preliminary data.</text>
</comment>
<evidence type="ECO:0000256" key="3">
    <source>
        <dbReference type="ARBA" id="ARBA00022723"/>
    </source>
</evidence>
<dbReference type="EC" id="4.2.1.1" evidence="2"/>
<protein>
    <recommendedName>
        <fullName evidence="2">carbonic anhydrase</fullName>
        <ecNumber evidence="2">4.2.1.1</ecNumber>
    </recommendedName>
</protein>
<dbReference type="Pfam" id="PF00484">
    <property type="entry name" value="Pro_CA"/>
    <property type="match status" value="1"/>
</dbReference>
<evidence type="ECO:0000256" key="1">
    <source>
        <dbReference type="ARBA" id="ARBA00006217"/>
    </source>
</evidence>
<dbReference type="PANTHER" id="PTHR43175">
    <property type="entry name" value="CARBONIC ANHYDRASE"/>
    <property type="match status" value="1"/>
</dbReference>
<keyword evidence="3 6" id="KW-0479">Metal-binding</keyword>
<evidence type="ECO:0000256" key="6">
    <source>
        <dbReference type="PIRSR" id="PIRSR601765-1"/>
    </source>
</evidence>